<name>A0A2M7TY88_9BACT</name>
<gene>
    <name evidence="1" type="ORF">COY16_03905</name>
</gene>
<dbReference type="EMBL" id="PFOB01000050">
    <property type="protein sequence ID" value="PIZ62592.1"/>
    <property type="molecule type" value="Genomic_DNA"/>
</dbReference>
<organism evidence="1 2">
    <name type="scientific">Candidatus Roizmanbacteria bacterium CG_4_10_14_0_2_um_filter_39_13</name>
    <dbReference type="NCBI Taxonomy" id="1974825"/>
    <lineage>
        <taxon>Bacteria</taxon>
        <taxon>Candidatus Roizmaniibacteriota</taxon>
    </lineage>
</organism>
<dbReference type="AlphaFoldDB" id="A0A2M7TY88"/>
<accession>A0A2M7TY88</accession>
<dbReference type="Proteomes" id="UP000228503">
    <property type="component" value="Unassembled WGS sequence"/>
</dbReference>
<proteinExistence type="predicted"/>
<comment type="caution">
    <text evidence="1">The sequence shown here is derived from an EMBL/GenBank/DDBJ whole genome shotgun (WGS) entry which is preliminary data.</text>
</comment>
<evidence type="ECO:0000313" key="1">
    <source>
        <dbReference type="EMBL" id="PIZ62592.1"/>
    </source>
</evidence>
<evidence type="ECO:0000313" key="2">
    <source>
        <dbReference type="Proteomes" id="UP000228503"/>
    </source>
</evidence>
<sequence>MPPEIEPVEGMAHLREHLTLHGEMVAHRLRTLHNNHEEFRVGIALMGAAVPLPYILKCFQSEPELAQQILDRTFFLTTSKNGATASGQIIRNPNAGFTDSQTFIYPEDILDDAGTALVFGELFPDQQVEVYPAFHKPHSLEQAAKVLLPNVSVHPFEEIPKKWVFAAGMDGGTPRLTGLDEFDRIELALLQRFSRHGYAYVNDNNPPHDKLISFLKQSQLPTDPELRWIFTHMERAKMHGNLAALEKLSSEYLKYIRAVTLSRNDDLHALKL</sequence>
<reference evidence="2" key="1">
    <citation type="submission" date="2017-09" db="EMBL/GenBank/DDBJ databases">
        <title>Depth-based differentiation of microbial function through sediment-hosted aquifers and enrichment of novel symbionts in the deep terrestrial subsurface.</title>
        <authorList>
            <person name="Probst A.J."/>
            <person name="Ladd B."/>
            <person name="Jarett J.K."/>
            <person name="Geller-Mcgrath D.E."/>
            <person name="Sieber C.M.K."/>
            <person name="Emerson J.B."/>
            <person name="Anantharaman K."/>
            <person name="Thomas B.C."/>
            <person name="Malmstrom R."/>
            <person name="Stieglmeier M."/>
            <person name="Klingl A."/>
            <person name="Woyke T."/>
            <person name="Ryan C.M."/>
            <person name="Banfield J.F."/>
        </authorList>
    </citation>
    <scope>NUCLEOTIDE SEQUENCE [LARGE SCALE GENOMIC DNA]</scope>
</reference>
<protein>
    <submittedName>
        <fullName evidence="1">Uncharacterized protein</fullName>
    </submittedName>
</protein>